<protein>
    <recommendedName>
        <fullName evidence="5 9">Adenylosuccinate lyase</fullName>
        <shortName evidence="9">ASL</shortName>
        <ecNumber evidence="4 9">4.3.2.2</ecNumber>
    </recommendedName>
    <alternativeName>
        <fullName evidence="8 9">Adenylosuccinase</fullName>
    </alternativeName>
</protein>
<dbReference type="AlphaFoldDB" id="A0A6P6RWW5"/>
<dbReference type="Gene3D" id="1.20.200.10">
    <property type="entry name" value="Fumarase/aspartase (Central domain)"/>
    <property type="match status" value="1"/>
</dbReference>
<dbReference type="PROSITE" id="PS00163">
    <property type="entry name" value="FUMARATE_LYASES"/>
    <property type="match status" value="1"/>
</dbReference>
<evidence type="ECO:0000259" key="11">
    <source>
        <dbReference type="Pfam" id="PF08328"/>
    </source>
</evidence>
<keyword evidence="6 9" id="KW-0658">Purine biosynthesis</keyword>
<dbReference type="InterPro" id="IPR000362">
    <property type="entry name" value="Fumarate_lyase_fam"/>
</dbReference>
<evidence type="ECO:0000256" key="2">
    <source>
        <dbReference type="ARBA" id="ARBA00004734"/>
    </source>
</evidence>
<keyword evidence="7 9" id="KW-0456">Lyase</keyword>
<dbReference type="InterPro" id="IPR013539">
    <property type="entry name" value="PurB_C"/>
</dbReference>
<dbReference type="GO" id="GO:0044208">
    <property type="term" value="P:'de novo' AMP biosynthetic process"/>
    <property type="evidence" value="ECO:0007669"/>
    <property type="project" value="UniProtKB-UniPathway"/>
</dbReference>
<dbReference type="PANTHER" id="PTHR43411:SF1">
    <property type="entry name" value="ADENYLOSUCCINATE LYASE"/>
    <property type="match status" value="1"/>
</dbReference>
<comment type="pathway">
    <text evidence="2 9">Purine metabolism; AMP biosynthesis via de novo pathway; AMP from IMP: step 2/2.</text>
</comment>
<comment type="pathway">
    <text evidence="1 9">Purine metabolism; IMP biosynthesis via de novo pathway; 5-amino-1-(5-phospho-D-ribosyl)imidazole-4-carboxamide from 5-amino-1-(5-phospho-D-ribosyl)imidazole-4-carboxylate: step 2/2.</text>
</comment>
<dbReference type="InterPro" id="IPR008948">
    <property type="entry name" value="L-Aspartase-like"/>
</dbReference>
<evidence type="ECO:0000259" key="10">
    <source>
        <dbReference type="Pfam" id="PF00206"/>
    </source>
</evidence>
<dbReference type="OrthoDB" id="406045at2759"/>
<evidence type="ECO:0000256" key="7">
    <source>
        <dbReference type="ARBA" id="ARBA00023239"/>
    </source>
</evidence>
<dbReference type="SUPFAM" id="SSF48557">
    <property type="entry name" value="L-aspartase-like"/>
    <property type="match status" value="1"/>
</dbReference>
<dbReference type="Gene3D" id="1.10.275.10">
    <property type="entry name" value="Fumarase/aspartase (N-terminal domain)"/>
    <property type="match status" value="1"/>
</dbReference>
<dbReference type="InterPro" id="IPR047136">
    <property type="entry name" value="PurB_bact"/>
</dbReference>
<dbReference type="NCBIfam" id="NF006764">
    <property type="entry name" value="PRK09285.1"/>
    <property type="match status" value="1"/>
</dbReference>
<dbReference type="Pfam" id="PF08328">
    <property type="entry name" value="ASL_C"/>
    <property type="match status" value="1"/>
</dbReference>
<dbReference type="InterPro" id="IPR022761">
    <property type="entry name" value="Fumarate_lyase_N"/>
</dbReference>
<dbReference type="Gene3D" id="1.10.40.30">
    <property type="entry name" value="Fumarase/aspartase (C-terminal domain)"/>
    <property type="match status" value="1"/>
</dbReference>
<evidence type="ECO:0000256" key="3">
    <source>
        <dbReference type="ARBA" id="ARBA00008273"/>
    </source>
</evidence>
<comment type="catalytic activity">
    <reaction evidence="9">
        <text>N(6)-(1,2-dicarboxyethyl)-AMP = fumarate + AMP</text>
        <dbReference type="Rhea" id="RHEA:16853"/>
        <dbReference type="ChEBI" id="CHEBI:29806"/>
        <dbReference type="ChEBI" id="CHEBI:57567"/>
        <dbReference type="ChEBI" id="CHEBI:456215"/>
        <dbReference type="EC" id="4.3.2.2"/>
    </reaction>
</comment>
<dbReference type="GO" id="GO:0006189">
    <property type="term" value="P:'de novo' IMP biosynthetic process"/>
    <property type="evidence" value="ECO:0007669"/>
    <property type="project" value="UniProtKB-UniPathway"/>
</dbReference>
<dbReference type="EC" id="4.3.2.2" evidence="4 9"/>
<name>A0A6P6RWW5_9EIME</name>
<comment type="similarity">
    <text evidence="3 9">Belongs to the lyase 1 family. Adenylosuccinate lyase subfamily.</text>
</comment>
<comment type="catalytic activity">
    <reaction evidence="9">
        <text>(2S)-2-[5-amino-1-(5-phospho-beta-D-ribosyl)imidazole-4-carboxamido]succinate = 5-amino-1-(5-phospho-beta-D-ribosyl)imidazole-4-carboxamide + fumarate</text>
        <dbReference type="Rhea" id="RHEA:23920"/>
        <dbReference type="ChEBI" id="CHEBI:29806"/>
        <dbReference type="ChEBI" id="CHEBI:58443"/>
        <dbReference type="ChEBI" id="CHEBI:58475"/>
        <dbReference type="EC" id="4.3.2.2"/>
    </reaction>
</comment>
<dbReference type="PRINTS" id="PR00149">
    <property type="entry name" value="FUMRATELYASE"/>
</dbReference>
<dbReference type="InterPro" id="IPR020557">
    <property type="entry name" value="Fumarate_lyase_CS"/>
</dbReference>
<dbReference type="Pfam" id="PF00206">
    <property type="entry name" value="Lyase_1"/>
    <property type="match status" value="1"/>
</dbReference>
<evidence type="ECO:0000256" key="4">
    <source>
        <dbReference type="ARBA" id="ARBA00012339"/>
    </source>
</evidence>
<feature type="domain" description="Adenylosuccinate lyase PurB C-terminal" evidence="11">
    <location>
        <begin position="326"/>
        <end position="440"/>
    </location>
</feature>
<dbReference type="UniPathway" id="UPA00075">
    <property type="reaction ID" value="UER00336"/>
</dbReference>
<proteinExistence type="inferred from homology"/>
<evidence type="ECO:0000313" key="12">
    <source>
        <dbReference type="Proteomes" id="UP000515125"/>
    </source>
</evidence>
<dbReference type="Proteomes" id="UP000515125">
    <property type="component" value="Unplaced"/>
</dbReference>
<dbReference type="GeneID" id="34621831"/>
<evidence type="ECO:0000256" key="5">
    <source>
        <dbReference type="ARBA" id="ARBA00017058"/>
    </source>
</evidence>
<evidence type="ECO:0000256" key="6">
    <source>
        <dbReference type="ARBA" id="ARBA00022755"/>
    </source>
</evidence>
<accession>A0A6P6RWW5</accession>
<dbReference type="PANTHER" id="PTHR43411">
    <property type="entry name" value="ADENYLOSUCCINATE LYASE"/>
    <property type="match status" value="1"/>
</dbReference>
<dbReference type="RefSeq" id="XP_026192383.1">
    <property type="nucleotide sequence ID" value="XM_026336598.1"/>
</dbReference>
<evidence type="ECO:0000256" key="9">
    <source>
        <dbReference type="RuleBase" id="RU361172"/>
    </source>
</evidence>
<dbReference type="GO" id="GO:0004018">
    <property type="term" value="F:N6-(1,2-dicarboxyethyl)AMP AMP-lyase (fumarate-forming) activity"/>
    <property type="evidence" value="ECO:0007669"/>
    <property type="project" value="InterPro"/>
</dbReference>
<dbReference type="UniPathway" id="UPA00074">
    <property type="reaction ID" value="UER00132"/>
</dbReference>
<sequence>MALFANICPLDGRYREATDDIRRVWGDIHLMRHRVFIELKWLEFYLDHVHSEGPMTDKQRQALQPLYEVTEEDLARISTFEKQTNHDVKAVEYYIRERLSAVPCLSSLKEYVHIFCTSEDINNLAYALMATKANTEALLPSMRWLINELQRMAAEHAETPLLARTHGQPATPTTFGKEFAVYCHRLSKHMQKLEALRPCGKFNGAVGNFNAHVVAFPDKHWPELAQTFVESLGLVYQPLSTQIECHDWVAEYCDDLARFNTVLIGLCVDCWTYISRELLVLRRAELEVGSSTMPHKINPIDFENAEGNLGLANAMLRFFSGKLPVSRLQRDLSDTTCLRSLGCALGYSLLGIKSCLRGFKKTTVSAVSARKELQLHWEVLAEPVQSVMRRFGQPQAYEQLKELTRGNTVTPETLRAFIANAKLPETDRERLLKLSPETYTGIASHLAGGVQRK</sequence>
<dbReference type="InterPro" id="IPR024083">
    <property type="entry name" value="Fumarase/histidase_N"/>
</dbReference>
<evidence type="ECO:0000256" key="8">
    <source>
        <dbReference type="ARBA" id="ARBA00030717"/>
    </source>
</evidence>
<dbReference type="NCBIfam" id="TIGR00928">
    <property type="entry name" value="purB"/>
    <property type="match status" value="1"/>
</dbReference>
<keyword evidence="12" id="KW-1185">Reference proteome</keyword>
<reference evidence="13" key="1">
    <citation type="submission" date="2025-08" db="UniProtKB">
        <authorList>
            <consortium name="RefSeq"/>
        </authorList>
    </citation>
    <scope>IDENTIFICATION</scope>
</reference>
<dbReference type="InterPro" id="IPR004769">
    <property type="entry name" value="Pur_lyase"/>
</dbReference>
<evidence type="ECO:0000313" key="13">
    <source>
        <dbReference type="RefSeq" id="XP_026192383.1"/>
    </source>
</evidence>
<organism evidence="12 13">
    <name type="scientific">Cyclospora cayetanensis</name>
    <dbReference type="NCBI Taxonomy" id="88456"/>
    <lineage>
        <taxon>Eukaryota</taxon>
        <taxon>Sar</taxon>
        <taxon>Alveolata</taxon>
        <taxon>Apicomplexa</taxon>
        <taxon>Conoidasida</taxon>
        <taxon>Coccidia</taxon>
        <taxon>Eucoccidiorida</taxon>
        <taxon>Eimeriorina</taxon>
        <taxon>Eimeriidae</taxon>
        <taxon>Cyclospora</taxon>
    </lineage>
</organism>
<feature type="domain" description="Fumarate lyase N-terminal" evidence="10">
    <location>
        <begin position="12"/>
        <end position="307"/>
    </location>
</feature>
<gene>
    <name evidence="13" type="primary">LOC34621831</name>
</gene>
<evidence type="ECO:0000256" key="1">
    <source>
        <dbReference type="ARBA" id="ARBA00004706"/>
    </source>
</evidence>